<dbReference type="Proteomes" id="UP001430193">
    <property type="component" value="Unassembled WGS sequence"/>
</dbReference>
<keyword evidence="3" id="KW-1185">Reference proteome</keyword>
<sequence>MRLIVMLLLLLFIAGGVVLGALNADLVGYDLAFARVQVPKGAALLAMLALGWILGGLTAWLGVTTRHHRDRRRAQKAGGAAKASKAP</sequence>
<accession>A0ABS2KB47</accession>
<evidence type="ECO:0000256" key="1">
    <source>
        <dbReference type="SAM" id="Phobius"/>
    </source>
</evidence>
<protein>
    <submittedName>
        <fullName evidence="2">DUF1049 domain-containing protein</fullName>
    </submittedName>
</protein>
<proteinExistence type="predicted"/>
<dbReference type="RefSeq" id="WP_204630021.1">
    <property type="nucleotide sequence ID" value="NZ_BSOC01000009.1"/>
</dbReference>
<comment type="caution">
    <text evidence="2">The sequence shown here is derived from an EMBL/GenBank/DDBJ whole genome shotgun (WGS) entry which is preliminary data.</text>
</comment>
<reference evidence="2" key="1">
    <citation type="submission" date="2020-10" db="EMBL/GenBank/DDBJ databases">
        <title>Phylogeny of dyella-like bacteria.</title>
        <authorList>
            <person name="Fu J."/>
        </authorList>
    </citation>
    <scope>NUCLEOTIDE SEQUENCE</scope>
    <source>
        <strain evidence="2">DHON07</strain>
    </source>
</reference>
<keyword evidence="1" id="KW-0812">Transmembrane</keyword>
<organism evidence="2 3">
    <name type="scientific">Dyella mobilis</name>
    <dbReference type="NCBI Taxonomy" id="1849582"/>
    <lineage>
        <taxon>Bacteria</taxon>
        <taxon>Pseudomonadati</taxon>
        <taxon>Pseudomonadota</taxon>
        <taxon>Gammaproteobacteria</taxon>
        <taxon>Lysobacterales</taxon>
        <taxon>Rhodanobacteraceae</taxon>
        <taxon>Dyella</taxon>
    </lineage>
</organism>
<name>A0ABS2KB47_9GAMM</name>
<evidence type="ECO:0000313" key="2">
    <source>
        <dbReference type="EMBL" id="MBM7128400.1"/>
    </source>
</evidence>
<dbReference type="EMBL" id="JADIKF010000033">
    <property type="protein sequence ID" value="MBM7128400.1"/>
    <property type="molecule type" value="Genomic_DNA"/>
</dbReference>
<gene>
    <name evidence="2" type="ORF">ISS99_02605</name>
</gene>
<keyword evidence="1" id="KW-0472">Membrane</keyword>
<keyword evidence="1" id="KW-1133">Transmembrane helix</keyword>
<feature type="transmembrane region" description="Helical" evidence="1">
    <location>
        <begin position="44"/>
        <end position="63"/>
    </location>
</feature>
<evidence type="ECO:0000313" key="3">
    <source>
        <dbReference type="Proteomes" id="UP001430193"/>
    </source>
</evidence>